<proteinExistence type="predicted"/>
<evidence type="ECO:0008006" key="7">
    <source>
        <dbReference type="Google" id="ProtNLM"/>
    </source>
</evidence>
<dbReference type="SMART" id="SM00052">
    <property type="entry name" value="EAL"/>
    <property type="match status" value="1"/>
</dbReference>
<feature type="transmembrane region" description="Helical" evidence="2">
    <location>
        <begin position="120"/>
        <end position="140"/>
    </location>
</feature>
<dbReference type="SUPFAM" id="SSF141868">
    <property type="entry name" value="EAL domain-like"/>
    <property type="match status" value="1"/>
</dbReference>
<dbReference type="SUPFAM" id="SSF55073">
    <property type="entry name" value="Nucleotide cyclase"/>
    <property type="match status" value="1"/>
</dbReference>
<gene>
    <name evidence="5" type="ORF">Aco03nite_006450</name>
</gene>
<dbReference type="Gene3D" id="3.30.70.270">
    <property type="match status" value="1"/>
</dbReference>
<dbReference type="InterPro" id="IPR035919">
    <property type="entry name" value="EAL_sf"/>
</dbReference>
<dbReference type="InterPro" id="IPR043128">
    <property type="entry name" value="Rev_trsase/Diguanyl_cyclase"/>
</dbReference>
<dbReference type="Gene3D" id="3.20.20.450">
    <property type="entry name" value="EAL domain"/>
    <property type="match status" value="1"/>
</dbReference>
<evidence type="ECO:0000313" key="6">
    <source>
        <dbReference type="Proteomes" id="UP000612282"/>
    </source>
</evidence>
<evidence type="ECO:0000256" key="1">
    <source>
        <dbReference type="SAM" id="MobiDB-lite"/>
    </source>
</evidence>
<dbReference type="Pfam" id="PF00990">
    <property type="entry name" value="GGDEF"/>
    <property type="match status" value="1"/>
</dbReference>
<keyword evidence="6" id="KW-1185">Reference proteome</keyword>
<feature type="transmembrane region" description="Helical" evidence="2">
    <location>
        <begin position="256"/>
        <end position="275"/>
    </location>
</feature>
<evidence type="ECO:0000256" key="2">
    <source>
        <dbReference type="SAM" id="Phobius"/>
    </source>
</evidence>
<comment type="caution">
    <text evidence="5">The sequence shown here is derived from an EMBL/GenBank/DDBJ whole genome shotgun (WGS) entry which is preliminary data.</text>
</comment>
<dbReference type="NCBIfam" id="TIGR00254">
    <property type="entry name" value="GGDEF"/>
    <property type="match status" value="1"/>
</dbReference>
<evidence type="ECO:0000259" key="3">
    <source>
        <dbReference type="PROSITE" id="PS50883"/>
    </source>
</evidence>
<dbReference type="SMART" id="SM00267">
    <property type="entry name" value="GGDEF"/>
    <property type="match status" value="1"/>
</dbReference>
<dbReference type="EMBL" id="BOMG01000012">
    <property type="protein sequence ID" value="GID52241.1"/>
    <property type="molecule type" value="Genomic_DNA"/>
</dbReference>
<dbReference type="InterPro" id="IPR052155">
    <property type="entry name" value="Biofilm_reg_signaling"/>
</dbReference>
<dbReference type="PANTHER" id="PTHR44757:SF2">
    <property type="entry name" value="BIOFILM ARCHITECTURE MAINTENANCE PROTEIN MBAA"/>
    <property type="match status" value="1"/>
</dbReference>
<evidence type="ECO:0000259" key="4">
    <source>
        <dbReference type="PROSITE" id="PS50887"/>
    </source>
</evidence>
<feature type="transmembrane region" description="Helical" evidence="2">
    <location>
        <begin position="89"/>
        <end position="108"/>
    </location>
</feature>
<dbReference type="PANTHER" id="PTHR44757">
    <property type="entry name" value="DIGUANYLATE CYCLASE DGCP"/>
    <property type="match status" value="1"/>
</dbReference>
<sequence length="757" mass="80661">MRVPLWAGWLTVAFVAALCFPLVPDDSLPAKIYVNTVGLSGVVAMVVGVLRNRPENRSAWLLFAAGVLTFVSGDITYDVTELRLGEYPYPYWADLLYLSAYPILWLALSRLGRGHGERDRGGIIDAAVISTGIGLIFWVTVVGPTLADAGSPILDRLVTIGYPLADVLLTTAVARMLTRPENRTTSLRLMSAGAILMLTGDLVYTTMSSTGVYTGGYVDSVFLMAYACWGCAALHPSMRQRPDTTLTAQQIGRSRLALLMIFTLIAPGLLFAEGFADPTSIAWRSIGIGAVALFLLVVFRMWGLVQQVKSQATRLGDLAMHDALTGLDNRRAFEQELTTAVASGAPTVLLLDLNGFKAVNDRFGHAVGDELLVAVAQRIAGTVPSGALAARMGGDEFAVLLPDGRDAEDLAVRLRAAIHRPVLAGGHDLLVGASIGIAEPVGAAAGDPVETLRRADVAMYAAKADGGRYRTYADDLDDAAGEEARLGADLRAGLDRGEFHLVYQPIVELPNGAVSAVESLVRWTHPERGNVPPDVFIPVAERNGLIVELGEWILRTACLQYADWWRQGIAPERFGVNVSARQLAEPAFPHIVAAILAETGIHPTRLVVEVTETAVFGGGAEVRTVQELNDLGISIALDDFGTGHSSLGLLQTLPVQVLKVDKSFVENVTMAGRHAVIATSLIQVANGLGLVAVAEGVETAEQAAELYRLGYRRAQGYHFGRPVPGSAHRSSSSTVTAAVDPGSSDSALRMARFTGST</sequence>
<feature type="transmembrane region" description="Helical" evidence="2">
    <location>
        <begin position="59"/>
        <end position="77"/>
    </location>
</feature>
<dbReference type="Proteomes" id="UP000612282">
    <property type="component" value="Unassembled WGS sequence"/>
</dbReference>
<keyword evidence="2" id="KW-0472">Membrane</keyword>
<dbReference type="InterPro" id="IPR029787">
    <property type="entry name" value="Nucleotide_cyclase"/>
</dbReference>
<evidence type="ECO:0000313" key="5">
    <source>
        <dbReference type="EMBL" id="GID52241.1"/>
    </source>
</evidence>
<accession>A0ABQ3X191</accession>
<dbReference type="PROSITE" id="PS50887">
    <property type="entry name" value="GGDEF"/>
    <property type="match status" value="1"/>
</dbReference>
<keyword evidence="2" id="KW-1133">Transmembrane helix</keyword>
<dbReference type="PROSITE" id="PS50883">
    <property type="entry name" value="EAL"/>
    <property type="match status" value="1"/>
</dbReference>
<dbReference type="InterPro" id="IPR000160">
    <property type="entry name" value="GGDEF_dom"/>
</dbReference>
<dbReference type="CDD" id="cd01949">
    <property type="entry name" value="GGDEF"/>
    <property type="match status" value="1"/>
</dbReference>
<keyword evidence="2" id="KW-0812">Transmembrane</keyword>
<feature type="transmembrane region" description="Helical" evidence="2">
    <location>
        <begin position="281"/>
        <end position="305"/>
    </location>
</feature>
<dbReference type="CDD" id="cd01948">
    <property type="entry name" value="EAL"/>
    <property type="match status" value="1"/>
</dbReference>
<dbReference type="Pfam" id="PF00563">
    <property type="entry name" value="EAL"/>
    <property type="match status" value="1"/>
</dbReference>
<feature type="domain" description="GGDEF" evidence="4">
    <location>
        <begin position="344"/>
        <end position="475"/>
    </location>
</feature>
<protein>
    <recommendedName>
        <fullName evidence="7">Diguanylate cyclase/phosphodiesterase</fullName>
    </recommendedName>
</protein>
<name>A0ABQ3X191_9ACTN</name>
<feature type="region of interest" description="Disordered" evidence="1">
    <location>
        <begin position="722"/>
        <end position="743"/>
    </location>
</feature>
<feature type="transmembrane region" description="Helical" evidence="2">
    <location>
        <begin position="189"/>
        <end position="207"/>
    </location>
</feature>
<feature type="domain" description="EAL" evidence="3">
    <location>
        <begin position="483"/>
        <end position="736"/>
    </location>
</feature>
<reference evidence="5 6" key="1">
    <citation type="submission" date="2021-01" db="EMBL/GenBank/DDBJ databases">
        <title>Whole genome shotgun sequence of Actinoplanes couchii NBRC 106145.</title>
        <authorList>
            <person name="Komaki H."/>
            <person name="Tamura T."/>
        </authorList>
    </citation>
    <scope>NUCLEOTIDE SEQUENCE [LARGE SCALE GENOMIC DNA]</scope>
    <source>
        <strain evidence="5 6">NBRC 106145</strain>
    </source>
</reference>
<dbReference type="RefSeq" id="WP_203793081.1">
    <property type="nucleotide sequence ID" value="NZ_BAAAQE010000054.1"/>
</dbReference>
<feature type="transmembrane region" description="Helical" evidence="2">
    <location>
        <begin position="31"/>
        <end position="50"/>
    </location>
</feature>
<organism evidence="5 6">
    <name type="scientific">Actinoplanes couchii</name>
    <dbReference type="NCBI Taxonomy" id="403638"/>
    <lineage>
        <taxon>Bacteria</taxon>
        <taxon>Bacillati</taxon>
        <taxon>Actinomycetota</taxon>
        <taxon>Actinomycetes</taxon>
        <taxon>Micromonosporales</taxon>
        <taxon>Micromonosporaceae</taxon>
        <taxon>Actinoplanes</taxon>
    </lineage>
</organism>
<feature type="transmembrane region" description="Helical" evidence="2">
    <location>
        <begin position="213"/>
        <end position="235"/>
    </location>
</feature>
<feature type="transmembrane region" description="Helical" evidence="2">
    <location>
        <begin position="160"/>
        <end position="177"/>
    </location>
</feature>
<dbReference type="InterPro" id="IPR001633">
    <property type="entry name" value="EAL_dom"/>
</dbReference>